<name>A0A1Y1ZB57_9FUNG</name>
<evidence type="ECO:0000256" key="5">
    <source>
        <dbReference type="SAM" id="MobiDB-lite"/>
    </source>
</evidence>
<keyword evidence="3" id="KW-1133">Transmembrane helix</keyword>
<organism evidence="7 8">
    <name type="scientific">Basidiobolus meristosporus CBS 931.73</name>
    <dbReference type="NCBI Taxonomy" id="1314790"/>
    <lineage>
        <taxon>Eukaryota</taxon>
        <taxon>Fungi</taxon>
        <taxon>Fungi incertae sedis</taxon>
        <taxon>Zoopagomycota</taxon>
        <taxon>Entomophthoromycotina</taxon>
        <taxon>Basidiobolomycetes</taxon>
        <taxon>Basidiobolales</taxon>
        <taxon>Basidiobolaceae</taxon>
        <taxon>Basidiobolus</taxon>
    </lineage>
</organism>
<dbReference type="InParanoid" id="A0A1Y1ZB57"/>
<accession>A0A1Y1ZB57</accession>
<evidence type="ECO:0000256" key="4">
    <source>
        <dbReference type="ARBA" id="ARBA00023136"/>
    </source>
</evidence>
<evidence type="ECO:0000256" key="1">
    <source>
        <dbReference type="ARBA" id="ARBA00004308"/>
    </source>
</evidence>
<dbReference type="GO" id="GO:0012505">
    <property type="term" value="C:endomembrane system"/>
    <property type="evidence" value="ECO:0007669"/>
    <property type="project" value="UniProtKB-SubCell"/>
</dbReference>
<dbReference type="Proteomes" id="UP000193498">
    <property type="component" value="Unassembled WGS sequence"/>
</dbReference>
<feature type="region of interest" description="Disordered" evidence="5">
    <location>
        <begin position="457"/>
        <end position="476"/>
    </location>
</feature>
<evidence type="ECO:0000313" key="8">
    <source>
        <dbReference type="Proteomes" id="UP000193498"/>
    </source>
</evidence>
<keyword evidence="2" id="KW-0812">Transmembrane</keyword>
<dbReference type="OrthoDB" id="5600010at2759"/>
<evidence type="ECO:0000259" key="6">
    <source>
        <dbReference type="Pfam" id="PF12632"/>
    </source>
</evidence>
<comment type="caution">
    <text evidence="7">The sequence shown here is derived from an EMBL/GenBank/DDBJ whole genome shotgun (WGS) entry which is preliminary data.</text>
</comment>
<dbReference type="Pfam" id="PF12632">
    <property type="entry name" value="Vezatin"/>
    <property type="match status" value="1"/>
</dbReference>
<keyword evidence="4" id="KW-0472">Membrane</keyword>
<dbReference type="STRING" id="1314790.A0A1Y1ZB57"/>
<keyword evidence="8" id="KW-1185">Reference proteome</keyword>
<feature type="domain" description="Myosin-binding" evidence="6">
    <location>
        <begin position="35"/>
        <end position="294"/>
    </location>
</feature>
<comment type="subcellular location">
    <subcellularLocation>
        <location evidence="1">Endomembrane system</location>
    </subcellularLocation>
</comment>
<dbReference type="GO" id="GO:0017022">
    <property type="term" value="F:myosin binding"/>
    <property type="evidence" value="ECO:0007669"/>
    <property type="project" value="InterPro"/>
</dbReference>
<evidence type="ECO:0000256" key="2">
    <source>
        <dbReference type="ARBA" id="ARBA00022692"/>
    </source>
</evidence>
<proteinExistence type="predicted"/>
<protein>
    <recommendedName>
        <fullName evidence="6">Myosin-binding domain-containing protein</fullName>
    </recommendedName>
</protein>
<reference evidence="7 8" key="1">
    <citation type="submission" date="2016-07" db="EMBL/GenBank/DDBJ databases">
        <title>Pervasive Adenine N6-methylation of Active Genes in Fungi.</title>
        <authorList>
            <consortium name="DOE Joint Genome Institute"/>
            <person name="Mondo S.J."/>
            <person name="Dannebaum R.O."/>
            <person name="Kuo R.C."/>
            <person name="Labutti K."/>
            <person name="Haridas S."/>
            <person name="Kuo A."/>
            <person name="Salamov A."/>
            <person name="Ahrendt S.R."/>
            <person name="Lipzen A."/>
            <person name="Sullivan W."/>
            <person name="Andreopoulos W.B."/>
            <person name="Clum A."/>
            <person name="Lindquist E."/>
            <person name="Daum C."/>
            <person name="Ramamoorthy G.K."/>
            <person name="Gryganskyi A."/>
            <person name="Culley D."/>
            <person name="Magnuson J.K."/>
            <person name="James T.Y."/>
            <person name="O'Malley M.A."/>
            <person name="Stajich J.E."/>
            <person name="Spatafora J.W."/>
            <person name="Visel A."/>
            <person name="Grigoriev I.V."/>
        </authorList>
    </citation>
    <scope>NUCLEOTIDE SEQUENCE [LARGE SCALE GENOMIC DNA]</scope>
    <source>
        <strain evidence="7 8">CBS 931.73</strain>
    </source>
</reference>
<gene>
    <name evidence="7" type="ORF">K493DRAFT_332759</name>
</gene>
<evidence type="ECO:0000256" key="3">
    <source>
        <dbReference type="ARBA" id="ARBA00022989"/>
    </source>
</evidence>
<dbReference type="InterPro" id="IPR026859">
    <property type="entry name" value="Myosin-bd"/>
</dbReference>
<dbReference type="AlphaFoldDB" id="A0A1Y1ZB57"/>
<dbReference type="EMBL" id="MCFE01000008">
    <property type="protein sequence ID" value="ORY07490.1"/>
    <property type="molecule type" value="Genomic_DNA"/>
</dbReference>
<evidence type="ECO:0000313" key="7">
    <source>
        <dbReference type="EMBL" id="ORY07490.1"/>
    </source>
</evidence>
<sequence length="476" mass="54488">MAGISVLSIVGTSLLVPKTRSWLNLILREKFHIWSKPSRKSPWLWLGLVSGSLTGVGVTSVLLKRQATKRVLATQKEILEVLERLIFASQSIDIRIHKSMKMVQEIELVSRGYRLSTILPPISRIEQNSSTHRCLNFRRALNEIIKDGVEVYRMFTSLVLKNTKSPVYELANNSNAALETDELTLSSIKRRFQMFHEMRRFAFIELLKVENHLHPYAFVATWKPLVNELEHLIETTNQLTLRLTNAQNLEFKVENIPMMEPTHTSSKGTSTQSKGLLQGLALLEQNIRAIQAKLYICSQDIRDSGEGNAMRVKCPCVLLTNDLELNKDTLVKQYLAVKQDLSNLTYEWEQSYDRLMRTFEPPASDSKPTQVITHPLPQEPPESSRIIVWDSPSEELEVTERVFEAVSGTAEDAKSVEKKLTRAERIQIQKARREDEKQLKMKQREVSMMVDELKDVVKRRKHDKGLDTAATPTNTD</sequence>
<feature type="region of interest" description="Disordered" evidence="5">
    <location>
        <begin position="362"/>
        <end position="384"/>
    </location>
</feature>